<reference evidence="4" key="1">
    <citation type="journal article" date="2014" name="Int. J. Syst. Evol. Microbiol.">
        <title>Complete genome sequence of Corynebacterium casei LMG S-19264T (=DSM 44701T), isolated from a smear-ripened cheese.</title>
        <authorList>
            <consortium name="US DOE Joint Genome Institute (JGI-PGF)"/>
            <person name="Walter F."/>
            <person name="Albersmeier A."/>
            <person name="Kalinowski J."/>
            <person name="Ruckert C."/>
        </authorList>
    </citation>
    <scope>NUCLEOTIDE SEQUENCE</scope>
    <source>
        <strain evidence="4">VKM B-2555</strain>
    </source>
</reference>
<comment type="caution">
    <text evidence="4">The sequence shown here is derived from an EMBL/GenBank/DDBJ whole genome shotgun (WGS) entry which is preliminary data.</text>
</comment>
<feature type="region of interest" description="Disordered" evidence="1">
    <location>
        <begin position="132"/>
        <end position="159"/>
    </location>
</feature>
<dbReference type="Gene3D" id="2.40.10.10">
    <property type="entry name" value="Trypsin-like serine proteases"/>
    <property type="match status" value="1"/>
</dbReference>
<evidence type="ECO:0000256" key="2">
    <source>
        <dbReference type="SAM" id="SignalP"/>
    </source>
</evidence>
<dbReference type="GO" id="GO:0006508">
    <property type="term" value="P:proteolysis"/>
    <property type="evidence" value="ECO:0007669"/>
    <property type="project" value="InterPro"/>
</dbReference>
<evidence type="ECO:0000259" key="3">
    <source>
        <dbReference type="PROSITE" id="PS50240"/>
    </source>
</evidence>
<keyword evidence="5" id="KW-1185">Reference proteome</keyword>
<dbReference type="InterPro" id="IPR051333">
    <property type="entry name" value="CLIP_Serine_Protease"/>
</dbReference>
<feature type="signal peptide" evidence="2">
    <location>
        <begin position="1"/>
        <end position="18"/>
    </location>
</feature>
<dbReference type="SUPFAM" id="SSF50494">
    <property type="entry name" value="Trypsin-like serine proteases"/>
    <property type="match status" value="1"/>
</dbReference>
<dbReference type="Proteomes" id="UP001143364">
    <property type="component" value="Unassembled WGS sequence"/>
</dbReference>
<dbReference type="SMART" id="SM00020">
    <property type="entry name" value="Tryp_SPc"/>
    <property type="match status" value="1"/>
</dbReference>
<dbReference type="AlphaFoldDB" id="A0A9W6JGS6"/>
<organism evidence="4 5">
    <name type="scientific">Methylopila jiangsuensis</name>
    <dbReference type="NCBI Taxonomy" id="586230"/>
    <lineage>
        <taxon>Bacteria</taxon>
        <taxon>Pseudomonadati</taxon>
        <taxon>Pseudomonadota</taxon>
        <taxon>Alphaproteobacteria</taxon>
        <taxon>Hyphomicrobiales</taxon>
        <taxon>Methylopilaceae</taxon>
        <taxon>Methylopila</taxon>
    </lineage>
</organism>
<dbReference type="InterPro" id="IPR009003">
    <property type="entry name" value="Peptidase_S1_PA"/>
</dbReference>
<dbReference type="PRINTS" id="PR00722">
    <property type="entry name" value="CHYMOTRYPSIN"/>
</dbReference>
<evidence type="ECO:0000313" key="5">
    <source>
        <dbReference type="Proteomes" id="UP001143364"/>
    </source>
</evidence>
<dbReference type="PANTHER" id="PTHR24260">
    <property type="match status" value="1"/>
</dbReference>
<name>A0A9W6JGS6_9HYPH</name>
<gene>
    <name evidence="4" type="ORF">GCM10008171_22060</name>
</gene>
<dbReference type="Pfam" id="PF00089">
    <property type="entry name" value="Trypsin"/>
    <property type="match status" value="1"/>
</dbReference>
<dbReference type="InterPro" id="IPR018114">
    <property type="entry name" value="TRYPSIN_HIS"/>
</dbReference>
<dbReference type="PANTHER" id="PTHR24260:SF136">
    <property type="entry name" value="GH08193P-RELATED"/>
    <property type="match status" value="1"/>
</dbReference>
<protein>
    <recommendedName>
        <fullName evidence="3">Peptidase S1 domain-containing protein</fullName>
    </recommendedName>
</protein>
<dbReference type="RefSeq" id="WP_271204799.1">
    <property type="nucleotide sequence ID" value="NZ_BSFK01000010.1"/>
</dbReference>
<accession>A0A9W6JGS6</accession>
<dbReference type="PROSITE" id="PS50240">
    <property type="entry name" value="TRYPSIN_DOM"/>
    <property type="match status" value="1"/>
</dbReference>
<feature type="compositionally biased region" description="Gly residues" evidence="1">
    <location>
        <begin position="139"/>
        <end position="151"/>
    </location>
</feature>
<dbReference type="EMBL" id="BSFK01000010">
    <property type="protein sequence ID" value="GLK76952.1"/>
    <property type="molecule type" value="Genomic_DNA"/>
</dbReference>
<feature type="domain" description="Peptidase S1" evidence="3">
    <location>
        <begin position="1"/>
        <end position="242"/>
    </location>
</feature>
<dbReference type="PROSITE" id="PS00134">
    <property type="entry name" value="TRYPSIN_HIS"/>
    <property type="match status" value="1"/>
</dbReference>
<dbReference type="InterPro" id="IPR001314">
    <property type="entry name" value="Peptidase_S1A"/>
</dbReference>
<keyword evidence="2" id="KW-0732">Signal</keyword>
<evidence type="ECO:0000313" key="4">
    <source>
        <dbReference type="EMBL" id="GLK76952.1"/>
    </source>
</evidence>
<dbReference type="GO" id="GO:0004252">
    <property type="term" value="F:serine-type endopeptidase activity"/>
    <property type="evidence" value="ECO:0007669"/>
    <property type="project" value="InterPro"/>
</dbReference>
<sequence>MRAFPIAAALVAASPAFAAGPDASTVAVQAVTPTGDGRAAVATCAGVLIAPDIVLTAGHCLDRVARPAQTAVFAYRAGKAAPPPIAVLRIARHPDHAPFWRETAGDPATRQREVAADMALVKLATPITAQPPARVGAAPGDGTGAGVGREGPGAAARSGGLKRFRVSGARLSTGGSAGVGFATLDRPACTGDSGGPLADASGAVWGLIAAVLKPSGGCGTRVTATPVDPASEGFRRMRAALD</sequence>
<reference evidence="4" key="2">
    <citation type="submission" date="2023-01" db="EMBL/GenBank/DDBJ databases">
        <authorList>
            <person name="Sun Q."/>
            <person name="Evtushenko L."/>
        </authorList>
    </citation>
    <scope>NUCLEOTIDE SEQUENCE</scope>
    <source>
        <strain evidence="4">VKM B-2555</strain>
    </source>
</reference>
<proteinExistence type="predicted"/>
<feature type="chain" id="PRO_5040719911" description="Peptidase S1 domain-containing protein" evidence="2">
    <location>
        <begin position="19"/>
        <end position="242"/>
    </location>
</feature>
<dbReference type="InterPro" id="IPR001254">
    <property type="entry name" value="Trypsin_dom"/>
</dbReference>
<evidence type="ECO:0000256" key="1">
    <source>
        <dbReference type="SAM" id="MobiDB-lite"/>
    </source>
</evidence>
<dbReference type="InterPro" id="IPR043504">
    <property type="entry name" value="Peptidase_S1_PA_chymotrypsin"/>
</dbReference>